<keyword evidence="7" id="KW-1185">Reference proteome</keyword>
<dbReference type="InterPro" id="IPR051601">
    <property type="entry name" value="Serine_prot/Carboxylest_S33"/>
</dbReference>
<dbReference type="InterPro" id="IPR000073">
    <property type="entry name" value="AB_hydrolase_1"/>
</dbReference>
<protein>
    <recommendedName>
        <fullName evidence="8">Alpha/beta-hydrolase</fullName>
    </recommendedName>
</protein>
<evidence type="ECO:0000259" key="5">
    <source>
        <dbReference type="Pfam" id="PF08386"/>
    </source>
</evidence>
<accession>A0A2V1DNK6</accession>
<dbReference type="GO" id="GO:0016787">
    <property type="term" value="F:hydrolase activity"/>
    <property type="evidence" value="ECO:0007669"/>
    <property type="project" value="UniProtKB-KW"/>
</dbReference>
<feature type="domain" description="AB hydrolase-1" evidence="4">
    <location>
        <begin position="187"/>
        <end position="250"/>
    </location>
</feature>
<dbReference type="STRING" id="97972.A0A2V1DNK6"/>
<reference evidence="6 7" key="1">
    <citation type="journal article" date="2018" name="Sci. Rep.">
        <title>Comparative genomics provides insights into the lifestyle and reveals functional heterogeneity of dark septate endophytic fungi.</title>
        <authorList>
            <person name="Knapp D.G."/>
            <person name="Nemeth J.B."/>
            <person name="Barry K."/>
            <person name="Hainaut M."/>
            <person name="Henrissat B."/>
            <person name="Johnson J."/>
            <person name="Kuo A."/>
            <person name="Lim J.H.P."/>
            <person name="Lipzen A."/>
            <person name="Nolan M."/>
            <person name="Ohm R.A."/>
            <person name="Tamas L."/>
            <person name="Grigoriev I.V."/>
            <person name="Spatafora J.W."/>
            <person name="Nagy L.G."/>
            <person name="Kovacs G.M."/>
        </authorList>
    </citation>
    <scope>NUCLEOTIDE SEQUENCE [LARGE SCALE GENOMIC DNA]</scope>
    <source>
        <strain evidence="6 7">DSE2036</strain>
    </source>
</reference>
<dbReference type="SUPFAM" id="SSF53474">
    <property type="entry name" value="alpha/beta-Hydrolases"/>
    <property type="match status" value="2"/>
</dbReference>
<dbReference type="PANTHER" id="PTHR43248">
    <property type="entry name" value="2-SUCCINYL-6-HYDROXY-2,4-CYCLOHEXADIENE-1-CARBOXYLATE SYNTHASE"/>
    <property type="match status" value="1"/>
</dbReference>
<dbReference type="InterPro" id="IPR029058">
    <property type="entry name" value="AB_hydrolase_fold"/>
</dbReference>
<dbReference type="AlphaFoldDB" id="A0A2V1DNK6"/>
<dbReference type="Pfam" id="PF00561">
    <property type="entry name" value="Abhydrolase_1"/>
    <property type="match status" value="1"/>
</dbReference>
<organism evidence="6 7">
    <name type="scientific">Periconia macrospinosa</name>
    <dbReference type="NCBI Taxonomy" id="97972"/>
    <lineage>
        <taxon>Eukaryota</taxon>
        <taxon>Fungi</taxon>
        <taxon>Dikarya</taxon>
        <taxon>Ascomycota</taxon>
        <taxon>Pezizomycotina</taxon>
        <taxon>Dothideomycetes</taxon>
        <taxon>Pleosporomycetidae</taxon>
        <taxon>Pleosporales</taxon>
        <taxon>Massarineae</taxon>
        <taxon>Periconiaceae</taxon>
        <taxon>Periconia</taxon>
    </lineage>
</organism>
<dbReference type="EMBL" id="KZ805384">
    <property type="protein sequence ID" value="PVH99817.1"/>
    <property type="molecule type" value="Genomic_DNA"/>
</dbReference>
<keyword evidence="2" id="KW-0378">Hydrolase</keyword>
<evidence type="ECO:0000313" key="7">
    <source>
        <dbReference type="Proteomes" id="UP000244855"/>
    </source>
</evidence>
<proteinExistence type="inferred from homology"/>
<dbReference type="InterPro" id="IPR013595">
    <property type="entry name" value="Pept_S33_TAP-like_C"/>
</dbReference>
<evidence type="ECO:0000256" key="2">
    <source>
        <dbReference type="ARBA" id="ARBA00022801"/>
    </source>
</evidence>
<comment type="similarity">
    <text evidence="1">Belongs to the peptidase S33 family.</text>
</comment>
<dbReference type="Proteomes" id="UP000244855">
    <property type="component" value="Unassembled WGS sequence"/>
</dbReference>
<gene>
    <name evidence="6" type="ORF">DM02DRAFT_415671</name>
</gene>
<sequence length="580" mass="63746">MPSALASFGWVLSTGSLVGAMLPTSWQQNTTINWQPCPSDLTKLAELPITCAELIVPLDYIDTSNNATHTVELLKVEATKGPSLGSIIYNWGGPGAEGLVNMATTTAFYMKQSGGRHNLISFNARGTSSKYLRFTCFENESQRRRSQQNLLKTFDASDTALGELWADGAILADTCRKNAQEIGPYIGTASTARDVMQIVDALNDGPLLNYYGPSYGTVLGATLVAMFPERVGSVVIDGVLNPHEFNKALINTEYGAAADAAFSEFFERCVKASPELCPLNQHGITAPELEAKIWEFIESIKHHPIALPADFHDFDAWFLGTKVDYSGLHNAITITLYHPLNFGLMASALQGMLEGDFANLTAWRNWYSSFLPGVAQAESLQGIFCADRVPRAVSVDQLIPEIKKSSSISRLVGQDWLNTMTTTPCAQWPFEAKGRYLGDFKAKTKNPVLLVGNTFDNVTPLASARNVSSGFEGSILLERRAFGVSIAFENTANTYLQYLFSIPRSLSRPSARTISSLIIMRKRVFPSATLFVMLTKTPSSLPSDIKRDNRGLREPSRARANFIISEEPHELENCWHMLGL</sequence>
<dbReference type="PANTHER" id="PTHR43248:SF25">
    <property type="entry name" value="AB HYDROLASE-1 DOMAIN-CONTAINING PROTEIN-RELATED"/>
    <property type="match status" value="1"/>
</dbReference>
<feature type="domain" description="Peptidase S33 tripeptidyl aminopeptidase-like C-terminal" evidence="5">
    <location>
        <begin position="412"/>
        <end position="483"/>
    </location>
</feature>
<feature type="chain" id="PRO_5016166537" description="Alpha/beta-hydrolase" evidence="3">
    <location>
        <begin position="21"/>
        <end position="580"/>
    </location>
</feature>
<dbReference type="Pfam" id="PF08386">
    <property type="entry name" value="Abhydrolase_4"/>
    <property type="match status" value="1"/>
</dbReference>
<evidence type="ECO:0000256" key="3">
    <source>
        <dbReference type="SAM" id="SignalP"/>
    </source>
</evidence>
<evidence type="ECO:0000313" key="6">
    <source>
        <dbReference type="EMBL" id="PVH99817.1"/>
    </source>
</evidence>
<keyword evidence="3" id="KW-0732">Signal</keyword>
<feature type="signal peptide" evidence="3">
    <location>
        <begin position="1"/>
        <end position="20"/>
    </location>
</feature>
<evidence type="ECO:0008006" key="8">
    <source>
        <dbReference type="Google" id="ProtNLM"/>
    </source>
</evidence>
<dbReference type="OrthoDB" id="425534at2759"/>
<name>A0A2V1DNK6_9PLEO</name>
<evidence type="ECO:0000256" key="1">
    <source>
        <dbReference type="ARBA" id="ARBA00010088"/>
    </source>
</evidence>
<dbReference type="Gene3D" id="3.40.50.1820">
    <property type="entry name" value="alpha/beta hydrolase"/>
    <property type="match status" value="1"/>
</dbReference>
<evidence type="ECO:0000259" key="4">
    <source>
        <dbReference type="Pfam" id="PF00561"/>
    </source>
</evidence>